<dbReference type="CDD" id="cd16922">
    <property type="entry name" value="HATPase_EvgS-ArcB-TorS-like"/>
    <property type="match status" value="1"/>
</dbReference>
<dbReference type="GO" id="GO:0006355">
    <property type="term" value="P:regulation of DNA-templated transcription"/>
    <property type="evidence" value="ECO:0007669"/>
    <property type="project" value="InterPro"/>
</dbReference>
<dbReference type="PROSITE" id="PS50109">
    <property type="entry name" value="HIS_KIN"/>
    <property type="match status" value="1"/>
</dbReference>
<evidence type="ECO:0000256" key="11">
    <source>
        <dbReference type="ARBA" id="ARBA00023136"/>
    </source>
</evidence>
<dbReference type="SMART" id="SM00091">
    <property type="entry name" value="PAS"/>
    <property type="match status" value="1"/>
</dbReference>
<dbReference type="SMART" id="SM00388">
    <property type="entry name" value="HisKA"/>
    <property type="match status" value="1"/>
</dbReference>
<dbReference type="InterPro" id="IPR004358">
    <property type="entry name" value="Sig_transdc_His_kin-like_C"/>
</dbReference>
<dbReference type="PROSITE" id="PS50885">
    <property type="entry name" value="HAMP"/>
    <property type="match status" value="1"/>
</dbReference>
<evidence type="ECO:0000259" key="14">
    <source>
        <dbReference type="PROSITE" id="PS50112"/>
    </source>
</evidence>
<dbReference type="NCBIfam" id="NF046044">
    <property type="entry name" value="PnpS"/>
    <property type="match status" value="1"/>
</dbReference>
<keyword evidence="8" id="KW-0418">Kinase</keyword>
<dbReference type="EMBL" id="LTBC01000001">
    <property type="protein sequence ID" value="KYH33726.1"/>
    <property type="molecule type" value="Genomic_DNA"/>
</dbReference>
<evidence type="ECO:0000256" key="3">
    <source>
        <dbReference type="ARBA" id="ARBA00012438"/>
    </source>
</evidence>
<evidence type="ECO:0000256" key="9">
    <source>
        <dbReference type="ARBA" id="ARBA00022840"/>
    </source>
</evidence>
<keyword evidence="4" id="KW-1003">Cell membrane</keyword>
<organism evidence="16 17">
    <name type="scientific">Moorella mulderi DSM 14980</name>
    <dbReference type="NCBI Taxonomy" id="1122241"/>
    <lineage>
        <taxon>Bacteria</taxon>
        <taxon>Bacillati</taxon>
        <taxon>Bacillota</taxon>
        <taxon>Clostridia</taxon>
        <taxon>Neomoorellales</taxon>
        <taxon>Neomoorellaceae</taxon>
        <taxon>Neomoorella</taxon>
    </lineage>
</organism>
<dbReference type="PROSITE" id="PS50112">
    <property type="entry name" value="PAS"/>
    <property type="match status" value="1"/>
</dbReference>
<dbReference type="SUPFAM" id="SSF55874">
    <property type="entry name" value="ATPase domain of HSP90 chaperone/DNA topoisomerase II/histidine kinase"/>
    <property type="match status" value="1"/>
</dbReference>
<dbReference type="SMART" id="SM00387">
    <property type="entry name" value="HATPase_c"/>
    <property type="match status" value="1"/>
</dbReference>
<dbReference type="InterPro" id="IPR036890">
    <property type="entry name" value="HATPase_C_sf"/>
</dbReference>
<sequence length="493" mass="54447">MALRSLRWKIALNFLTLLFLTLLAAYLYLRQAILDALGLPWLPPFRAGALVARLEGQLLLTMLVVLVVMTAGTFILSRGIIMPLTALLPLTQKIAGGDLEQRIEIQGNDEIGLLSHHLNVMVETLRNNFREMAEERNKMQAILASMSDALLTVDQVGRVMLLNPAAEAMFGKKGTEVEHKYLLEVIRNHEVDKLVKEILSSGMPLEIETRLFPTTNQLFKIYGAPILSAQKRVVGAALTIRDITNIRRLEQMRTEFVANVSHELRTPLTSIRGFVETLLEGALEDPEVSRRFLGIINKEAQRLQQLIEDLLALSRLENQPQRVRPGRAKLIPTLEGVLATVNPLAREKGVNLEVEIPEGLPSLAIGENYLSQVLLNLIDNGIKYTPAGGRVTVRAGLENDGIQVEVEDTGIGIPAESLPRVFERFYRVDKARSREMGGTGLGLAIVKHIVEAHGGNVGVTSQPGQGSRFFFTLPVVTEGKVQAESPIPEKAQN</sequence>
<comment type="subcellular location">
    <subcellularLocation>
        <location evidence="2">Cell membrane</location>
    </subcellularLocation>
</comment>
<dbReference type="InterPro" id="IPR050351">
    <property type="entry name" value="BphY/WalK/GraS-like"/>
</dbReference>
<feature type="transmembrane region" description="Helical" evidence="12">
    <location>
        <begin position="56"/>
        <end position="76"/>
    </location>
</feature>
<keyword evidence="10" id="KW-0902">Two-component regulatory system</keyword>
<keyword evidence="11 12" id="KW-0472">Membrane</keyword>
<keyword evidence="17" id="KW-1185">Reference proteome</keyword>
<dbReference type="PANTHER" id="PTHR45453:SF1">
    <property type="entry name" value="PHOSPHATE REGULON SENSOR PROTEIN PHOR"/>
    <property type="match status" value="1"/>
</dbReference>
<keyword evidence="12" id="KW-0812">Transmembrane</keyword>
<evidence type="ECO:0000256" key="6">
    <source>
        <dbReference type="ARBA" id="ARBA00022679"/>
    </source>
</evidence>
<dbReference type="NCBIfam" id="TIGR00229">
    <property type="entry name" value="sensory_box"/>
    <property type="match status" value="1"/>
</dbReference>
<dbReference type="InterPro" id="IPR013767">
    <property type="entry name" value="PAS_fold"/>
</dbReference>
<evidence type="ECO:0000259" key="13">
    <source>
        <dbReference type="PROSITE" id="PS50109"/>
    </source>
</evidence>
<dbReference type="FunFam" id="1.10.287.130:FF:000008">
    <property type="entry name" value="Two-component sensor histidine kinase"/>
    <property type="match status" value="1"/>
</dbReference>
<dbReference type="Pfam" id="PF02518">
    <property type="entry name" value="HATPase_c"/>
    <property type="match status" value="1"/>
</dbReference>
<evidence type="ECO:0000256" key="10">
    <source>
        <dbReference type="ARBA" id="ARBA00023012"/>
    </source>
</evidence>
<dbReference type="CDD" id="cd00082">
    <property type="entry name" value="HisKA"/>
    <property type="match status" value="1"/>
</dbReference>
<dbReference type="Gene3D" id="3.30.450.20">
    <property type="entry name" value="PAS domain"/>
    <property type="match status" value="1"/>
</dbReference>
<dbReference type="Gene3D" id="3.30.565.10">
    <property type="entry name" value="Histidine kinase-like ATPase, C-terminal domain"/>
    <property type="match status" value="1"/>
</dbReference>
<dbReference type="AlphaFoldDB" id="A0A151B1G9"/>
<dbReference type="InterPro" id="IPR003661">
    <property type="entry name" value="HisK_dim/P_dom"/>
</dbReference>
<keyword evidence="9" id="KW-0067">ATP-binding</keyword>
<keyword evidence="7" id="KW-0547">Nucleotide-binding</keyword>
<dbReference type="PATRIC" id="fig|1122241.3.peg.462"/>
<proteinExistence type="predicted"/>
<dbReference type="SUPFAM" id="SSF55785">
    <property type="entry name" value="PYP-like sensor domain (PAS domain)"/>
    <property type="match status" value="1"/>
</dbReference>
<dbReference type="InterPro" id="IPR005467">
    <property type="entry name" value="His_kinase_dom"/>
</dbReference>
<dbReference type="Proteomes" id="UP000075670">
    <property type="component" value="Unassembled WGS sequence"/>
</dbReference>
<dbReference type="GO" id="GO:0005886">
    <property type="term" value="C:plasma membrane"/>
    <property type="evidence" value="ECO:0007669"/>
    <property type="project" value="UniProtKB-SubCell"/>
</dbReference>
<name>A0A151B1G9_9FIRM</name>
<evidence type="ECO:0000259" key="15">
    <source>
        <dbReference type="PROSITE" id="PS50885"/>
    </source>
</evidence>
<dbReference type="GO" id="GO:0005524">
    <property type="term" value="F:ATP binding"/>
    <property type="evidence" value="ECO:0007669"/>
    <property type="project" value="UniProtKB-KW"/>
</dbReference>
<dbReference type="RefSeq" id="WP_062280881.1">
    <property type="nucleotide sequence ID" value="NZ_LTBC01000001.1"/>
</dbReference>
<dbReference type="Gene3D" id="1.10.287.130">
    <property type="match status" value="1"/>
</dbReference>
<evidence type="ECO:0000256" key="5">
    <source>
        <dbReference type="ARBA" id="ARBA00022553"/>
    </source>
</evidence>
<feature type="domain" description="HAMP" evidence="15">
    <location>
        <begin position="78"/>
        <end position="130"/>
    </location>
</feature>
<dbReference type="SMART" id="SM00304">
    <property type="entry name" value="HAMP"/>
    <property type="match status" value="1"/>
</dbReference>
<dbReference type="GO" id="GO:0000155">
    <property type="term" value="F:phosphorelay sensor kinase activity"/>
    <property type="evidence" value="ECO:0007669"/>
    <property type="project" value="InterPro"/>
</dbReference>
<evidence type="ECO:0000313" key="16">
    <source>
        <dbReference type="EMBL" id="KYH33726.1"/>
    </source>
</evidence>
<gene>
    <name evidence="16" type="primary">phoR</name>
    <name evidence="16" type="ORF">MOMUL_04350</name>
</gene>
<dbReference type="CDD" id="cd00130">
    <property type="entry name" value="PAS"/>
    <property type="match status" value="1"/>
</dbReference>
<dbReference type="Gene3D" id="6.10.340.10">
    <property type="match status" value="1"/>
</dbReference>
<accession>A0A151B1G9</accession>
<evidence type="ECO:0000313" key="17">
    <source>
        <dbReference type="Proteomes" id="UP000075670"/>
    </source>
</evidence>
<dbReference type="GO" id="GO:0004721">
    <property type="term" value="F:phosphoprotein phosphatase activity"/>
    <property type="evidence" value="ECO:0007669"/>
    <property type="project" value="TreeGrafter"/>
</dbReference>
<dbReference type="Pfam" id="PF00989">
    <property type="entry name" value="PAS"/>
    <property type="match status" value="1"/>
</dbReference>
<keyword evidence="12" id="KW-1133">Transmembrane helix</keyword>
<comment type="catalytic activity">
    <reaction evidence="1">
        <text>ATP + protein L-histidine = ADP + protein N-phospho-L-histidine.</text>
        <dbReference type="EC" id="2.7.13.3"/>
    </reaction>
</comment>
<dbReference type="Pfam" id="PF00672">
    <property type="entry name" value="HAMP"/>
    <property type="match status" value="1"/>
</dbReference>
<feature type="domain" description="PAS" evidence="14">
    <location>
        <begin position="135"/>
        <end position="206"/>
    </location>
</feature>
<dbReference type="PRINTS" id="PR00344">
    <property type="entry name" value="BCTRLSENSOR"/>
</dbReference>
<reference evidence="16 17" key="1">
    <citation type="submission" date="2016-02" db="EMBL/GenBank/DDBJ databases">
        <title>Genome sequence of Moorella mulderi DSM 14980.</title>
        <authorList>
            <person name="Poehlein A."/>
            <person name="Daniel R."/>
        </authorList>
    </citation>
    <scope>NUCLEOTIDE SEQUENCE [LARGE SCALE GENOMIC DNA]</scope>
    <source>
        <strain evidence="16 17">DSM 14980</strain>
    </source>
</reference>
<evidence type="ECO:0000256" key="8">
    <source>
        <dbReference type="ARBA" id="ARBA00022777"/>
    </source>
</evidence>
<dbReference type="InterPro" id="IPR003594">
    <property type="entry name" value="HATPase_dom"/>
</dbReference>
<evidence type="ECO:0000256" key="1">
    <source>
        <dbReference type="ARBA" id="ARBA00000085"/>
    </source>
</evidence>
<dbReference type="FunFam" id="3.30.565.10:FF:000006">
    <property type="entry name" value="Sensor histidine kinase WalK"/>
    <property type="match status" value="1"/>
</dbReference>
<evidence type="ECO:0000256" key="7">
    <source>
        <dbReference type="ARBA" id="ARBA00022741"/>
    </source>
</evidence>
<feature type="domain" description="Histidine kinase" evidence="13">
    <location>
        <begin position="259"/>
        <end position="477"/>
    </location>
</feature>
<dbReference type="Pfam" id="PF00512">
    <property type="entry name" value="HisKA"/>
    <property type="match status" value="1"/>
</dbReference>
<evidence type="ECO:0000256" key="4">
    <source>
        <dbReference type="ARBA" id="ARBA00022475"/>
    </source>
</evidence>
<dbReference type="InterPro" id="IPR000014">
    <property type="entry name" value="PAS"/>
</dbReference>
<protein>
    <recommendedName>
        <fullName evidence="3">histidine kinase</fullName>
        <ecNumber evidence="3">2.7.13.3</ecNumber>
    </recommendedName>
</protein>
<comment type="caution">
    <text evidence="16">The sequence shown here is derived from an EMBL/GenBank/DDBJ whole genome shotgun (WGS) entry which is preliminary data.</text>
</comment>
<evidence type="ECO:0000256" key="12">
    <source>
        <dbReference type="SAM" id="Phobius"/>
    </source>
</evidence>
<dbReference type="InterPro" id="IPR003660">
    <property type="entry name" value="HAMP_dom"/>
</dbReference>
<dbReference type="InterPro" id="IPR035965">
    <property type="entry name" value="PAS-like_dom_sf"/>
</dbReference>
<dbReference type="InterPro" id="IPR036097">
    <property type="entry name" value="HisK_dim/P_sf"/>
</dbReference>
<dbReference type="SUPFAM" id="SSF158472">
    <property type="entry name" value="HAMP domain-like"/>
    <property type="match status" value="1"/>
</dbReference>
<dbReference type="SUPFAM" id="SSF47384">
    <property type="entry name" value="Homodimeric domain of signal transducing histidine kinase"/>
    <property type="match status" value="1"/>
</dbReference>
<dbReference type="CDD" id="cd06225">
    <property type="entry name" value="HAMP"/>
    <property type="match status" value="1"/>
</dbReference>
<dbReference type="PANTHER" id="PTHR45453">
    <property type="entry name" value="PHOSPHATE REGULON SENSOR PROTEIN PHOR"/>
    <property type="match status" value="1"/>
</dbReference>
<keyword evidence="5" id="KW-0597">Phosphoprotein</keyword>
<dbReference type="EC" id="2.7.13.3" evidence="3"/>
<dbReference type="GO" id="GO:0016036">
    <property type="term" value="P:cellular response to phosphate starvation"/>
    <property type="evidence" value="ECO:0007669"/>
    <property type="project" value="TreeGrafter"/>
</dbReference>
<keyword evidence="6 16" id="KW-0808">Transferase</keyword>
<evidence type="ECO:0000256" key="2">
    <source>
        <dbReference type="ARBA" id="ARBA00004236"/>
    </source>
</evidence>